<dbReference type="EMBL" id="MU155133">
    <property type="protein sequence ID" value="KAF9485761.1"/>
    <property type="molecule type" value="Genomic_DNA"/>
</dbReference>
<sequence length="131" mass="14606">MQLNNVLRSIGIDLRVNFKSETEDGLVLCLADPNDSNFMIDDKEGKMWAIDFGHACFLPPSFVSYSLTRTSRVFIQRLARRVNYPPSDNVRAMSIASGRLIIFNDNTLGAVVKRSTPPKVPLMAASNLTED</sequence>
<evidence type="ECO:0000313" key="1">
    <source>
        <dbReference type="EMBL" id="KAF9485761.1"/>
    </source>
</evidence>
<organism evidence="1 2">
    <name type="scientific">Pholiota conissans</name>
    <dbReference type="NCBI Taxonomy" id="109636"/>
    <lineage>
        <taxon>Eukaryota</taxon>
        <taxon>Fungi</taxon>
        <taxon>Dikarya</taxon>
        <taxon>Basidiomycota</taxon>
        <taxon>Agaricomycotina</taxon>
        <taxon>Agaricomycetes</taxon>
        <taxon>Agaricomycetidae</taxon>
        <taxon>Agaricales</taxon>
        <taxon>Agaricineae</taxon>
        <taxon>Strophariaceae</taxon>
        <taxon>Pholiota</taxon>
    </lineage>
</organism>
<reference evidence="1" key="1">
    <citation type="submission" date="2020-11" db="EMBL/GenBank/DDBJ databases">
        <authorList>
            <consortium name="DOE Joint Genome Institute"/>
            <person name="Ahrendt S."/>
            <person name="Riley R."/>
            <person name="Andreopoulos W."/>
            <person name="Labutti K."/>
            <person name="Pangilinan J."/>
            <person name="Ruiz-Duenas F.J."/>
            <person name="Barrasa J.M."/>
            <person name="Sanchez-Garcia M."/>
            <person name="Camarero S."/>
            <person name="Miyauchi S."/>
            <person name="Serrano A."/>
            <person name="Linde D."/>
            <person name="Babiker R."/>
            <person name="Drula E."/>
            <person name="Ayuso-Fernandez I."/>
            <person name="Pacheco R."/>
            <person name="Padilla G."/>
            <person name="Ferreira P."/>
            <person name="Barriuso J."/>
            <person name="Kellner H."/>
            <person name="Castanera R."/>
            <person name="Alfaro M."/>
            <person name="Ramirez L."/>
            <person name="Pisabarro A.G."/>
            <person name="Kuo A."/>
            <person name="Tritt A."/>
            <person name="Lipzen A."/>
            <person name="He G."/>
            <person name="Yan M."/>
            <person name="Ng V."/>
            <person name="Cullen D."/>
            <person name="Martin F."/>
            <person name="Rosso M.-N."/>
            <person name="Henrissat B."/>
            <person name="Hibbett D."/>
            <person name="Martinez A.T."/>
            <person name="Grigoriev I.V."/>
        </authorList>
    </citation>
    <scope>NUCLEOTIDE SEQUENCE</scope>
    <source>
        <strain evidence="1">CIRM-BRFM 674</strain>
    </source>
</reference>
<comment type="caution">
    <text evidence="1">The sequence shown here is derived from an EMBL/GenBank/DDBJ whole genome shotgun (WGS) entry which is preliminary data.</text>
</comment>
<name>A0A9P5ZH36_9AGAR</name>
<protein>
    <submittedName>
        <fullName evidence="1">Uncharacterized protein</fullName>
    </submittedName>
</protein>
<gene>
    <name evidence="1" type="ORF">BDN70DRAFT_870631</name>
</gene>
<dbReference type="InterPro" id="IPR011009">
    <property type="entry name" value="Kinase-like_dom_sf"/>
</dbReference>
<accession>A0A9P5ZH36</accession>
<keyword evidence="2" id="KW-1185">Reference proteome</keyword>
<proteinExistence type="predicted"/>
<dbReference type="SUPFAM" id="SSF56112">
    <property type="entry name" value="Protein kinase-like (PK-like)"/>
    <property type="match status" value="1"/>
</dbReference>
<dbReference type="AlphaFoldDB" id="A0A9P5ZH36"/>
<dbReference type="OrthoDB" id="3250044at2759"/>
<evidence type="ECO:0000313" key="2">
    <source>
        <dbReference type="Proteomes" id="UP000807469"/>
    </source>
</evidence>
<dbReference type="Proteomes" id="UP000807469">
    <property type="component" value="Unassembled WGS sequence"/>
</dbReference>